<dbReference type="OrthoDB" id="1001766at2759"/>
<name>A0A5B6VC63_9ROSI</name>
<feature type="domain" description="Reverse transcriptase Ty1/copia-type" evidence="1">
    <location>
        <begin position="430"/>
        <end position="496"/>
    </location>
</feature>
<evidence type="ECO:0000259" key="3">
    <source>
        <dbReference type="Pfam" id="PF13976"/>
    </source>
</evidence>
<dbReference type="Pfam" id="PF13976">
    <property type="entry name" value="gag_pre-integrs"/>
    <property type="match status" value="1"/>
</dbReference>
<dbReference type="AlphaFoldDB" id="A0A5B6VC63"/>
<dbReference type="InterPro" id="IPR025314">
    <property type="entry name" value="DUF4219"/>
</dbReference>
<evidence type="ECO:0000259" key="1">
    <source>
        <dbReference type="Pfam" id="PF07727"/>
    </source>
</evidence>
<feature type="domain" description="DUF4219" evidence="2">
    <location>
        <begin position="14"/>
        <end position="40"/>
    </location>
</feature>
<protein>
    <submittedName>
        <fullName evidence="4">Pleiotropic drug resistance protein 3-like</fullName>
    </submittedName>
</protein>
<proteinExistence type="predicted"/>
<evidence type="ECO:0000313" key="5">
    <source>
        <dbReference type="Proteomes" id="UP000325315"/>
    </source>
</evidence>
<dbReference type="InterPro" id="IPR013103">
    <property type="entry name" value="RVT_2"/>
</dbReference>
<accession>A0A5B6VC63</accession>
<gene>
    <name evidence="4" type="ORF">EPI10_001848</name>
</gene>
<dbReference type="Proteomes" id="UP000325315">
    <property type="component" value="Unassembled WGS sequence"/>
</dbReference>
<feature type="domain" description="GAG-pre-integrase" evidence="3">
    <location>
        <begin position="246"/>
        <end position="298"/>
    </location>
</feature>
<reference evidence="5" key="1">
    <citation type="journal article" date="2019" name="Plant Biotechnol. J.">
        <title>Genome sequencing of the Australian wild diploid species Gossypium australe highlights disease resistance and delayed gland morphogenesis.</title>
        <authorList>
            <person name="Cai Y."/>
            <person name="Cai X."/>
            <person name="Wang Q."/>
            <person name="Wang P."/>
            <person name="Zhang Y."/>
            <person name="Cai C."/>
            <person name="Xu Y."/>
            <person name="Wang K."/>
            <person name="Zhou Z."/>
            <person name="Wang C."/>
            <person name="Geng S."/>
            <person name="Li B."/>
            <person name="Dong Q."/>
            <person name="Hou Y."/>
            <person name="Wang H."/>
            <person name="Ai P."/>
            <person name="Liu Z."/>
            <person name="Yi F."/>
            <person name="Sun M."/>
            <person name="An G."/>
            <person name="Cheng J."/>
            <person name="Zhang Y."/>
            <person name="Shi Q."/>
            <person name="Xie Y."/>
            <person name="Shi X."/>
            <person name="Chang Y."/>
            <person name="Huang F."/>
            <person name="Chen Y."/>
            <person name="Hong S."/>
            <person name="Mi L."/>
            <person name="Sun Q."/>
            <person name="Zhang L."/>
            <person name="Zhou B."/>
            <person name="Peng R."/>
            <person name="Zhang X."/>
            <person name="Liu F."/>
        </authorList>
    </citation>
    <scope>NUCLEOTIDE SEQUENCE [LARGE SCALE GENOMIC DNA]</scope>
    <source>
        <strain evidence="5">cv. PA1801</strain>
    </source>
</reference>
<evidence type="ECO:0000313" key="4">
    <source>
        <dbReference type="EMBL" id="KAA3466780.1"/>
    </source>
</evidence>
<dbReference type="Pfam" id="PF07727">
    <property type="entry name" value="RVT_2"/>
    <property type="match status" value="1"/>
</dbReference>
<dbReference type="PANTHER" id="PTHR35317">
    <property type="entry name" value="OS04G0629600 PROTEIN"/>
    <property type="match status" value="1"/>
</dbReference>
<organism evidence="4 5">
    <name type="scientific">Gossypium australe</name>
    <dbReference type="NCBI Taxonomy" id="47621"/>
    <lineage>
        <taxon>Eukaryota</taxon>
        <taxon>Viridiplantae</taxon>
        <taxon>Streptophyta</taxon>
        <taxon>Embryophyta</taxon>
        <taxon>Tracheophyta</taxon>
        <taxon>Spermatophyta</taxon>
        <taxon>Magnoliopsida</taxon>
        <taxon>eudicotyledons</taxon>
        <taxon>Gunneridae</taxon>
        <taxon>Pentapetalae</taxon>
        <taxon>rosids</taxon>
        <taxon>malvids</taxon>
        <taxon>Malvales</taxon>
        <taxon>Malvaceae</taxon>
        <taxon>Malvoideae</taxon>
        <taxon>Gossypium</taxon>
    </lineage>
</organism>
<keyword evidence="5" id="KW-1185">Reference proteome</keyword>
<dbReference type="PANTHER" id="PTHR35317:SF31">
    <property type="entry name" value="DUF4219 DOMAIN-CONTAINING PROTEIN"/>
    <property type="match status" value="1"/>
</dbReference>
<sequence>MASASLSPPSTFILNGENYHIWVVKIKTYLQAYDLWKFVNTDVKLVLLKDNATVAQIKHHSGLDKTKQQQLINLKRDFENLKMKEAETVKQYTYRIVTVVNNIKLLEEEFADSKVVENFITTLPERYESKISLLEDSRDFSTISLLELINTLYAQEQRKATTHKDHAEEEALRALSIEGVNPKNIRERKAGQRGRRTEAAEEVRIQEEQVFAATSFVSKNKVVIGWLIDNGYTNHMTSDESIFRAYTNMIGDANLWHKRMRHANYKPISKMCKPGLVKETIRVEKQSGIRKVCQLGKQARLPFLVNKAWRMDVDILSCLLTTIPCIVGLPTKAVQGKAPFEAWFGSKPSVSHFKVFGCVCFVHVPKVETIEGWKDVIQEEMSIIHKNQTWELVDKPSYKKEETYMEQSPGFTVKGKEEKLYRMKKALYGFEKSPSEPTPYVKKTGALSLLIVLLYVEDLLVIRNNKVLIKEFKQQMENMFKMLDLGDMRYFLRMEV</sequence>
<dbReference type="EMBL" id="SMMG02000007">
    <property type="protein sequence ID" value="KAA3466780.1"/>
    <property type="molecule type" value="Genomic_DNA"/>
</dbReference>
<dbReference type="Pfam" id="PF13961">
    <property type="entry name" value="DUF4219"/>
    <property type="match status" value="1"/>
</dbReference>
<comment type="caution">
    <text evidence="4">The sequence shown here is derived from an EMBL/GenBank/DDBJ whole genome shotgun (WGS) entry which is preliminary data.</text>
</comment>
<dbReference type="InterPro" id="IPR025724">
    <property type="entry name" value="GAG-pre-integrase_dom"/>
</dbReference>
<evidence type="ECO:0000259" key="2">
    <source>
        <dbReference type="Pfam" id="PF13961"/>
    </source>
</evidence>
<dbReference type="Pfam" id="PF14223">
    <property type="entry name" value="Retrotran_gag_2"/>
    <property type="match status" value="1"/>
</dbReference>